<reference evidence="8" key="1">
    <citation type="submission" date="2021-02" db="EMBL/GenBank/DDBJ databases">
        <authorList>
            <person name="Nieuwenhuis M."/>
            <person name="Van De Peppel L.J.J."/>
        </authorList>
    </citation>
    <scope>NUCLEOTIDE SEQUENCE</scope>
    <source>
        <strain evidence="8">D49</strain>
    </source>
</reference>
<dbReference type="Pfam" id="PF11571">
    <property type="entry name" value="Med27"/>
    <property type="match status" value="1"/>
</dbReference>
<proteinExistence type="inferred from homology"/>
<gene>
    <name evidence="8" type="ORF">H0H81_011846</name>
</gene>
<feature type="region of interest" description="Disordered" evidence="6">
    <location>
        <begin position="669"/>
        <end position="697"/>
    </location>
</feature>
<keyword evidence="3" id="KW-0805">Transcription regulation</keyword>
<dbReference type="OrthoDB" id="1751210at2759"/>
<dbReference type="PANTHER" id="PTHR39463:SF1">
    <property type="entry name" value="MEDUSA"/>
    <property type="match status" value="1"/>
</dbReference>
<evidence type="ECO:0000313" key="8">
    <source>
        <dbReference type="EMBL" id="KAG5653620.1"/>
    </source>
</evidence>
<reference evidence="8" key="2">
    <citation type="submission" date="2021-10" db="EMBL/GenBank/DDBJ databases">
        <title>Phylogenomics reveals ancestral predisposition of the termite-cultivated fungus Termitomyces towards a domesticated lifestyle.</title>
        <authorList>
            <person name="Auxier B."/>
            <person name="Grum-Grzhimaylo A."/>
            <person name="Cardenas M.E."/>
            <person name="Lodge J.D."/>
            <person name="Laessoe T."/>
            <person name="Pedersen O."/>
            <person name="Smith M.E."/>
            <person name="Kuyper T.W."/>
            <person name="Franco-Molano E.A."/>
            <person name="Baroni T.J."/>
            <person name="Aanen D.K."/>
        </authorList>
    </citation>
    <scope>NUCLEOTIDE SEQUENCE</scope>
    <source>
        <strain evidence="8">D49</strain>
    </source>
</reference>
<name>A0A9P7GUF0_9AGAR</name>
<comment type="caution">
    <text evidence="8">The sequence shown here is derived from an EMBL/GenBank/DDBJ whole genome shotgun (WGS) entry which is preliminary data.</text>
</comment>
<feature type="compositionally biased region" description="Low complexity" evidence="6">
    <location>
        <begin position="670"/>
        <end position="690"/>
    </location>
</feature>
<dbReference type="Pfam" id="PF23305">
    <property type="entry name" value="DUF7082"/>
    <property type="match status" value="1"/>
</dbReference>
<protein>
    <recommendedName>
        <fullName evidence="7">DUF7082 domain-containing protein</fullName>
    </recommendedName>
</protein>
<dbReference type="Proteomes" id="UP000717328">
    <property type="component" value="Unassembled WGS sequence"/>
</dbReference>
<dbReference type="EMBL" id="JABCKI010000042">
    <property type="protein sequence ID" value="KAG5653620.1"/>
    <property type="molecule type" value="Genomic_DNA"/>
</dbReference>
<dbReference type="InterPro" id="IPR055509">
    <property type="entry name" value="DUF7082"/>
</dbReference>
<accession>A0A9P7GUF0</accession>
<feature type="region of interest" description="Disordered" evidence="6">
    <location>
        <begin position="409"/>
        <end position="487"/>
    </location>
</feature>
<feature type="compositionally biased region" description="Basic and acidic residues" evidence="6">
    <location>
        <begin position="73"/>
        <end position="84"/>
    </location>
</feature>
<evidence type="ECO:0000256" key="3">
    <source>
        <dbReference type="ARBA" id="ARBA00023015"/>
    </source>
</evidence>
<evidence type="ECO:0000313" key="9">
    <source>
        <dbReference type="Proteomes" id="UP000717328"/>
    </source>
</evidence>
<feature type="compositionally biased region" description="Polar residues" evidence="6">
    <location>
        <begin position="473"/>
        <end position="483"/>
    </location>
</feature>
<evidence type="ECO:0000256" key="4">
    <source>
        <dbReference type="ARBA" id="ARBA00023163"/>
    </source>
</evidence>
<feature type="compositionally biased region" description="Polar residues" evidence="6">
    <location>
        <begin position="434"/>
        <end position="452"/>
    </location>
</feature>
<dbReference type="InterPro" id="IPR021627">
    <property type="entry name" value="Mediator_Med27"/>
</dbReference>
<feature type="domain" description="DUF7082" evidence="7">
    <location>
        <begin position="512"/>
        <end position="662"/>
    </location>
</feature>
<dbReference type="GO" id="GO:0016592">
    <property type="term" value="C:mediator complex"/>
    <property type="evidence" value="ECO:0007669"/>
    <property type="project" value="InterPro"/>
</dbReference>
<keyword evidence="4" id="KW-0804">Transcription</keyword>
<keyword evidence="9" id="KW-1185">Reference proteome</keyword>
<evidence type="ECO:0000256" key="6">
    <source>
        <dbReference type="SAM" id="MobiDB-lite"/>
    </source>
</evidence>
<evidence type="ECO:0000256" key="1">
    <source>
        <dbReference type="ARBA" id="ARBA00004123"/>
    </source>
</evidence>
<evidence type="ECO:0000259" key="7">
    <source>
        <dbReference type="Pfam" id="PF23305"/>
    </source>
</evidence>
<comment type="subcellular location">
    <subcellularLocation>
        <location evidence="1">Nucleus</location>
    </subcellularLocation>
</comment>
<organism evidence="8 9">
    <name type="scientific">Sphagnurus paluster</name>
    <dbReference type="NCBI Taxonomy" id="117069"/>
    <lineage>
        <taxon>Eukaryota</taxon>
        <taxon>Fungi</taxon>
        <taxon>Dikarya</taxon>
        <taxon>Basidiomycota</taxon>
        <taxon>Agaricomycotina</taxon>
        <taxon>Agaricomycetes</taxon>
        <taxon>Agaricomycetidae</taxon>
        <taxon>Agaricales</taxon>
        <taxon>Tricholomatineae</taxon>
        <taxon>Lyophyllaceae</taxon>
        <taxon>Sphagnurus</taxon>
    </lineage>
</organism>
<comment type="similarity">
    <text evidence="2">Belongs to the Mediator complex subunit 27 family.</text>
</comment>
<sequence length="818" mass="91102">MQTSEKLAALEGQIQLLSDVHTRLQTLRQIPGVLLQGPGTAGLGAPTLRREFQQMKEIADTIRTEPVQEALRTARDSLESDRSDLNPNLRREKRKRRRAPSPESPRPYIGQEDSNGRVFPERTEEGLKIEGLAEYIQTFNREHEAKLHLWRRTRGGSEGTRIVRFVEGDVLTAYVTLVAGPGGVLLAESLATFAPREKVGETGHVGPETDATTQKWPHSQSDYGVYRSVSQQIAKMVETESEVTVQQIVGLLCAYQGLFVERCERCERVLSTEGHVPPIYASPIAGPLAAVVVSPSGILHVLGYTPAEGEHATPVSVRIHFQADYPEEIYVRLVVGTVAVATTVREIHDTSYGRWQLDALVPPFEQQNPSLSSTKVPLCVQALNKANVVLDSTTFGEFSYWAPGLSRHSPPLHKSLPAASSPRELPPSRKPKLQISTTTSPRVSQSLPQPSTFRRRGSNLPTPSPTSPARLRSASTASKSQAQVLHRRTKVEAIARPKAGKNGDSHLQTPILDLITPLQNICRDWTPAETAVGRRLVRFTKVQDGRRLIVSCEPIHVDDYRDSDSVISCIYREESSTCYVTSVDIIFLLERLTNSDFPVEEKNRIRRNLEGLRPTTVSKHKHGFEDFFQRIMEFPDPKPRNIEKDLKVFEWSLLDQALDKILSKYTIDTSSMPEEPESSSSAEPSPSTSSEDADYDLAYPPNVKLEDAYIDESPLQTPIHDEFPYLTSSDGSDSLCSPLAAPSTTYQLYNNEIVSTEAGTSNPNHWSEYKTVDMTLDHYAAYEVAQQGTPIINYPDVDFSITSPYDTTSAFYHNSDWS</sequence>
<keyword evidence="5" id="KW-0539">Nucleus</keyword>
<evidence type="ECO:0000256" key="5">
    <source>
        <dbReference type="ARBA" id="ARBA00023242"/>
    </source>
</evidence>
<feature type="region of interest" description="Disordered" evidence="6">
    <location>
        <begin position="73"/>
        <end position="118"/>
    </location>
</feature>
<evidence type="ECO:0000256" key="2">
    <source>
        <dbReference type="ARBA" id="ARBA00008048"/>
    </source>
</evidence>
<dbReference type="AlphaFoldDB" id="A0A9P7GUF0"/>
<dbReference type="PANTHER" id="PTHR39463">
    <property type="entry name" value="MEDUSA"/>
    <property type="match status" value="1"/>
</dbReference>